<dbReference type="InterPro" id="IPR009057">
    <property type="entry name" value="Homeodomain-like_sf"/>
</dbReference>
<evidence type="ECO:0000313" key="5">
    <source>
        <dbReference type="Proteomes" id="UP000661691"/>
    </source>
</evidence>
<dbReference type="Gene3D" id="1.10.357.10">
    <property type="entry name" value="Tetracycline Repressor, domain 2"/>
    <property type="match status" value="1"/>
</dbReference>
<dbReference type="Pfam" id="PF00440">
    <property type="entry name" value="TetR_N"/>
    <property type="match status" value="1"/>
</dbReference>
<organism evidence="4 5">
    <name type="scientific">Polycladospora coralii</name>
    <dbReference type="NCBI Taxonomy" id="2771432"/>
    <lineage>
        <taxon>Bacteria</taxon>
        <taxon>Bacillati</taxon>
        <taxon>Bacillota</taxon>
        <taxon>Bacilli</taxon>
        <taxon>Bacillales</taxon>
        <taxon>Thermoactinomycetaceae</taxon>
        <taxon>Polycladospora</taxon>
    </lineage>
</organism>
<feature type="DNA-binding region" description="H-T-H motif" evidence="2">
    <location>
        <begin position="36"/>
        <end position="55"/>
    </location>
</feature>
<dbReference type="PANTHER" id="PTHR43479:SF11">
    <property type="entry name" value="ACREF_ENVCD OPERON REPRESSOR-RELATED"/>
    <property type="match status" value="1"/>
</dbReference>
<feature type="domain" description="HTH tetR-type" evidence="3">
    <location>
        <begin position="13"/>
        <end position="73"/>
    </location>
</feature>
<sequence length="205" mass="24032">MVPSMIKDQKLVQQRRKQIIDGAVRLFVKKGFHKTTTREIASESGLSIGTMYEYIQSKEDVLYLVCKDIHHVLEKKIRQSWSNEKNGIEALRKSIMQLFLLVDEMRAPILFIYQETKSLPPAYKKLVLQKEAEITEIFAQILQSGVKDGTIEMDPQYIKLMAHQIMVVGQMWTFRSWAIGGDYTIQEFARWQSDQIIHQLRKRRD</sequence>
<dbReference type="InterPro" id="IPR036271">
    <property type="entry name" value="Tet_transcr_reg_TetR-rel_C_sf"/>
</dbReference>
<evidence type="ECO:0000259" key="3">
    <source>
        <dbReference type="PROSITE" id="PS50977"/>
    </source>
</evidence>
<dbReference type="SUPFAM" id="SSF46689">
    <property type="entry name" value="Homeodomain-like"/>
    <property type="match status" value="1"/>
</dbReference>
<keyword evidence="5" id="KW-1185">Reference proteome</keyword>
<dbReference type="GO" id="GO:0003677">
    <property type="term" value="F:DNA binding"/>
    <property type="evidence" value="ECO:0007669"/>
    <property type="project" value="UniProtKB-UniRule"/>
</dbReference>
<dbReference type="SUPFAM" id="SSF48498">
    <property type="entry name" value="Tetracyclin repressor-like, C-terminal domain"/>
    <property type="match status" value="1"/>
</dbReference>
<dbReference type="PRINTS" id="PR00455">
    <property type="entry name" value="HTHTETR"/>
</dbReference>
<gene>
    <name evidence="4" type="ORF">IC620_06800</name>
</gene>
<dbReference type="InterPro" id="IPR050624">
    <property type="entry name" value="HTH-type_Tx_Regulator"/>
</dbReference>
<protein>
    <submittedName>
        <fullName evidence="4">TetR/AcrR family transcriptional regulator</fullName>
    </submittedName>
</protein>
<accession>A0A926N927</accession>
<reference evidence="4" key="1">
    <citation type="submission" date="2020-09" db="EMBL/GenBank/DDBJ databases">
        <title>A novel bacterium of genus Hazenella, isolated from South China Sea.</title>
        <authorList>
            <person name="Huang H."/>
            <person name="Mo K."/>
            <person name="Hu Y."/>
        </authorList>
    </citation>
    <scope>NUCLEOTIDE SEQUENCE</scope>
    <source>
        <strain evidence="4">IB182357</strain>
    </source>
</reference>
<dbReference type="EMBL" id="JACXAH010000008">
    <property type="protein sequence ID" value="MBD1372067.1"/>
    <property type="molecule type" value="Genomic_DNA"/>
</dbReference>
<dbReference type="AlphaFoldDB" id="A0A926N927"/>
<evidence type="ECO:0000256" key="1">
    <source>
        <dbReference type="ARBA" id="ARBA00023125"/>
    </source>
</evidence>
<evidence type="ECO:0000313" key="4">
    <source>
        <dbReference type="EMBL" id="MBD1372067.1"/>
    </source>
</evidence>
<keyword evidence="1 2" id="KW-0238">DNA-binding</keyword>
<proteinExistence type="predicted"/>
<dbReference type="InterPro" id="IPR041490">
    <property type="entry name" value="KstR2_TetR_C"/>
</dbReference>
<evidence type="ECO:0000256" key="2">
    <source>
        <dbReference type="PROSITE-ProRule" id="PRU00335"/>
    </source>
</evidence>
<name>A0A926N927_9BACL</name>
<comment type="caution">
    <text evidence="4">The sequence shown here is derived from an EMBL/GenBank/DDBJ whole genome shotgun (WGS) entry which is preliminary data.</text>
</comment>
<dbReference type="InterPro" id="IPR001647">
    <property type="entry name" value="HTH_TetR"/>
</dbReference>
<dbReference type="PROSITE" id="PS50977">
    <property type="entry name" value="HTH_TETR_2"/>
    <property type="match status" value="1"/>
</dbReference>
<dbReference type="PANTHER" id="PTHR43479">
    <property type="entry name" value="ACREF/ENVCD OPERON REPRESSOR-RELATED"/>
    <property type="match status" value="1"/>
</dbReference>
<dbReference type="Pfam" id="PF17932">
    <property type="entry name" value="TetR_C_24"/>
    <property type="match status" value="1"/>
</dbReference>
<dbReference type="Proteomes" id="UP000661691">
    <property type="component" value="Unassembled WGS sequence"/>
</dbReference>